<dbReference type="AlphaFoldDB" id="A0A1H1ZEB9"/>
<reference evidence="3" key="3">
    <citation type="submission" date="2022-06" db="EMBL/GenBank/DDBJ databases">
        <title>Genomic Encyclopedia of Type Strains, Phase III (KMG-III): the genomes of soil and plant-associated and newly described type strains.</title>
        <authorList>
            <person name="Whitman W."/>
        </authorList>
    </citation>
    <scope>NUCLEOTIDE SEQUENCE</scope>
    <source>
        <strain evidence="3">CPCC 202695</strain>
    </source>
</reference>
<evidence type="ECO:0000256" key="1">
    <source>
        <dbReference type="SAM" id="Phobius"/>
    </source>
</evidence>
<evidence type="ECO:0000313" key="3">
    <source>
        <dbReference type="EMBL" id="MCP2367056.1"/>
    </source>
</evidence>
<dbReference type="Proteomes" id="UP000893823">
    <property type="component" value="Unassembled WGS sequence"/>
</dbReference>
<keyword evidence="1" id="KW-0472">Membrane</keyword>
<keyword evidence="1" id="KW-1133">Transmembrane helix</keyword>
<evidence type="ECO:0000313" key="4">
    <source>
        <dbReference type="EMBL" id="SDT32135.1"/>
    </source>
</evidence>
<feature type="transmembrane region" description="Helical" evidence="1">
    <location>
        <begin position="15"/>
        <end position="35"/>
    </location>
</feature>
<dbReference type="Pfam" id="PF25976">
    <property type="entry name" value="LpqB_N"/>
    <property type="match status" value="1"/>
</dbReference>
<accession>A0A1H1ZEB9</accession>
<protein>
    <recommendedName>
        <fullName evidence="2">Lipoprotein LpqB N-terminal domain-containing protein</fullName>
    </recommendedName>
</protein>
<sequence length="157" mass="17032">MDASPARPPARPDRTLLIIVGVIAALVIIALVVVFTRGEPQSLDESTPEGVVQRYSAAVIDGDEETAKEYLVDELAEGCVRLEGPPVDGMRVTLVETEERDESADVRVLMAISYGGGGPLGPDESQEEGEFDLVREGDEWRIETAPWPLTICQPEMP</sequence>
<dbReference type="RefSeq" id="WP_092674455.1">
    <property type="nucleotide sequence ID" value="NZ_BMDN01000002.1"/>
</dbReference>
<evidence type="ECO:0000313" key="5">
    <source>
        <dbReference type="Proteomes" id="UP000199482"/>
    </source>
</evidence>
<reference evidence="5" key="2">
    <citation type="submission" date="2016-10" db="EMBL/GenBank/DDBJ databases">
        <authorList>
            <person name="Varghese N."/>
            <person name="Submissions S."/>
        </authorList>
    </citation>
    <scope>NUCLEOTIDE SEQUENCE [LARGE SCALE GENOMIC DNA]</scope>
    <source>
        <strain evidence="5">CPCC 202695</strain>
    </source>
</reference>
<dbReference type="OrthoDB" id="5118128at2"/>
<proteinExistence type="predicted"/>
<dbReference type="InterPro" id="IPR059026">
    <property type="entry name" value="LpqB_N"/>
</dbReference>
<dbReference type="EMBL" id="LT629755">
    <property type="protein sequence ID" value="SDT32135.1"/>
    <property type="molecule type" value="Genomic_DNA"/>
</dbReference>
<reference evidence="4" key="1">
    <citation type="submission" date="2016-10" db="EMBL/GenBank/DDBJ databases">
        <authorList>
            <person name="de Groot N.N."/>
        </authorList>
    </citation>
    <scope>NUCLEOTIDE SEQUENCE [LARGE SCALE GENOMIC DNA]</scope>
    <source>
        <strain evidence="4">CPCC 202695</strain>
    </source>
</reference>
<keyword evidence="1" id="KW-0812">Transmembrane</keyword>
<keyword evidence="6" id="KW-1185">Reference proteome</keyword>
<gene>
    <name evidence="3" type="ORF">BCL57_001210</name>
    <name evidence="4" type="ORF">SAMN04489721_3135</name>
</gene>
<organism evidence="4 5">
    <name type="scientific">Agromyces flavus</name>
    <dbReference type="NCBI Taxonomy" id="589382"/>
    <lineage>
        <taxon>Bacteria</taxon>
        <taxon>Bacillati</taxon>
        <taxon>Actinomycetota</taxon>
        <taxon>Actinomycetes</taxon>
        <taxon>Micrococcales</taxon>
        <taxon>Microbacteriaceae</taxon>
        <taxon>Agromyces</taxon>
    </lineage>
</organism>
<evidence type="ECO:0000259" key="2">
    <source>
        <dbReference type="Pfam" id="PF25976"/>
    </source>
</evidence>
<feature type="domain" description="Lipoprotein LpqB N-terminal" evidence="2">
    <location>
        <begin position="44"/>
        <end position="154"/>
    </location>
</feature>
<dbReference type="Proteomes" id="UP000199482">
    <property type="component" value="Chromosome I"/>
</dbReference>
<evidence type="ECO:0000313" key="6">
    <source>
        <dbReference type="Proteomes" id="UP000893823"/>
    </source>
</evidence>
<dbReference type="STRING" id="589382.SAMN04489721_3135"/>
<dbReference type="EMBL" id="SODL02000002">
    <property type="protein sequence ID" value="MCP2367056.1"/>
    <property type="molecule type" value="Genomic_DNA"/>
</dbReference>
<name>A0A1H1ZEB9_9MICO</name>